<dbReference type="PANTHER" id="PTHR43675:SF25">
    <property type="entry name" value="CYCLOPROPANE FATTY ACID SYNTHASE"/>
    <property type="match status" value="1"/>
</dbReference>
<evidence type="ECO:0000313" key="2">
    <source>
        <dbReference type="Proteomes" id="UP000813462"/>
    </source>
</evidence>
<evidence type="ECO:0008006" key="3">
    <source>
        <dbReference type="Google" id="ProtNLM"/>
    </source>
</evidence>
<dbReference type="Pfam" id="PF02353">
    <property type="entry name" value="CMAS"/>
    <property type="match status" value="1"/>
</dbReference>
<dbReference type="AlphaFoldDB" id="A0A978V3U8"/>
<sequence>MTQAELGFADAYVNGDCSFVDEDEGLLNFFRICIANRDASCSVSILNKKRLRGWWTPLLITASLSSAKFFFQHVTWPNTPTQARRNICHYDLTSELFAFLLGETMQYFCAIFKTKDEDLKSAQKRKISILIEKARIEKKHEALEIGFGWGIFAIELVKQTGCKYTGITLSEEQLHFAQKKVAEAGLQDNIKFLLCDYCQFPNNSKYDRIISVRWDCCSTAMPDERYEEYRQSSDFIKEYIFPGACVASLSRVTSAMAASSRLRESLVHGFNEKFIPTWEYYFDYSAAGFETHTLNDYQMVFSSPGNANVNVAAFNDP</sequence>
<dbReference type="SUPFAM" id="SSF53335">
    <property type="entry name" value="S-adenosyl-L-methionine-dependent methyltransferases"/>
    <property type="match status" value="1"/>
</dbReference>
<organism evidence="1 2">
    <name type="scientific">Ziziphus jujuba var. spinosa</name>
    <dbReference type="NCBI Taxonomy" id="714518"/>
    <lineage>
        <taxon>Eukaryota</taxon>
        <taxon>Viridiplantae</taxon>
        <taxon>Streptophyta</taxon>
        <taxon>Embryophyta</taxon>
        <taxon>Tracheophyta</taxon>
        <taxon>Spermatophyta</taxon>
        <taxon>Magnoliopsida</taxon>
        <taxon>eudicotyledons</taxon>
        <taxon>Gunneridae</taxon>
        <taxon>Pentapetalae</taxon>
        <taxon>rosids</taxon>
        <taxon>fabids</taxon>
        <taxon>Rosales</taxon>
        <taxon>Rhamnaceae</taxon>
        <taxon>Paliureae</taxon>
        <taxon>Ziziphus</taxon>
    </lineage>
</organism>
<dbReference type="InterPro" id="IPR026669">
    <property type="entry name" value="Arsenite_MeTrfase-like"/>
</dbReference>
<accession>A0A978V3U8</accession>
<dbReference type="InterPro" id="IPR029063">
    <property type="entry name" value="SAM-dependent_MTases_sf"/>
</dbReference>
<name>A0A978V3U8_ZIZJJ</name>
<comment type="caution">
    <text evidence="1">The sequence shown here is derived from an EMBL/GenBank/DDBJ whole genome shotgun (WGS) entry which is preliminary data.</text>
</comment>
<dbReference type="GO" id="GO:0008610">
    <property type="term" value="P:lipid biosynthetic process"/>
    <property type="evidence" value="ECO:0007669"/>
    <property type="project" value="InterPro"/>
</dbReference>
<proteinExistence type="predicted"/>
<dbReference type="CDD" id="cd02440">
    <property type="entry name" value="AdoMet_MTases"/>
    <property type="match status" value="1"/>
</dbReference>
<reference evidence="1" key="1">
    <citation type="journal article" date="2021" name="Front. Plant Sci.">
        <title>Chromosome-Scale Genome Assembly for Chinese Sour Jujube and Insights Into Its Genome Evolution and Domestication Signature.</title>
        <authorList>
            <person name="Shen L.-Y."/>
            <person name="Luo H."/>
            <person name="Wang X.-L."/>
            <person name="Wang X.-M."/>
            <person name="Qiu X.-J."/>
            <person name="Liu H."/>
            <person name="Zhou S.-S."/>
            <person name="Jia K.-H."/>
            <person name="Nie S."/>
            <person name="Bao Y.-T."/>
            <person name="Zhang R.-G."/>
            <person name="Yun Q.-Z."/>
            <person name="Chai Y.-H."/>
            <person name="Lu J.-Y."/>
            <person name="Li Y."/>
            <person name="Zhao S.-W."/>
            <person name="Mao J.-F."/>
            <person name="Jia S.-G."/>
            <person name="Mao Y.-M."/>
        </authorList>
    </citation>
    <scope>NUCLEOTIDE SEQUENCE</scope>
    <source>
        <strain evidence="1">AT0</strain>
        <tissue evidence="1">Leaf</tissue>
    </source>
</reference>
<evidence type="ECO:0000313" key="1">
    <source>
        <dbReference type="EMBL" id="KAH7522031.1"/>
    </source>
</evidence>
<protein>
    <recommendedName>
        <fullName evidence="3">Tuberculostearic acid methyltransferase UfaA1-like</fullName>
    </recommendedName>
</protein>
<gene>
    <name evidence="1" type="ORF">FEM48_Zijuj07G0094800</name>
</gene>
<dbReference type="InterPro" id="IPR003333">
    <property type="entry name" value="CMAS"/>
</dbReference>
<dbReference type="PIRSF" id="PIRSF003085">
    <property type="entry name" value="CMAS"/>
    <property type="match status" value="1"/>
</dbReference>
<dbReference type="Gene3D" id="3.40.50.150">
    <property type="entry name" value="Vaccinia Virus protein VP39"/>
    <property type="match status" value="2"/>
</dbReference>
<dbReference type="GO" id="GO:0008168">
    <property type="term" value="F:methyltransferase activity"/>
    <property type="evidence" value="ECO:0007669"/>
    <property type="project" value="TreeGrafter"/>
</dbReference>
<dbReference type="Proteomes" id="UP000813462">
    <property type="component" value="Unassembled WGS sequence"/>
</dbReference>
<dbReference type="PANTHER" id="PTHR43675">
    <property type="entry name" value="ARSENITE METHYLTRANSFERASE"/>
    <property type="match status" value="1"/>
</dbReference>
<dbReference type="EMBL" id="JAEACU010000007">
    <property type="protein sequence ID" value="KAH7522031.1"/>
    <property type="molecule type" value="Genomic_DNA"/>
</dbReference>